<accession>A0ABZ2GZ96</accession>
<dbReference type="EMBL" id="PP079414">
    <property type="protein sequence ID" value="WWO60228.1"/>
    <property type="molecule type" value="Genomic_DNA"/>
</dbReference>
<name>A0ABZ2GZ96_9CAUD</name>
<evidence type="ECO:0000313" key="2">
    <source>
        <dbReference type="Proteomes" id="UP001386178"/>
    </source>
</evidence>
<reference evidence="1 2" key="1">
    <citation type="submission" date="2024-01" db="EMBL/GenBank/DDBJ databases">
        <title>Novel lytic viruses for Xanthomonas sp. and Stenotrophomonas maltophilia.</title>
        <authorList>
            <person name="Petrzik K."/>
            <person name="Brazdova S."/>
            <person name="Sovova L."/>
            <person name="Neoralova M."/>
        </authorList>
    </citation>
    <scope>NUCLEOTIDE SEQUENCE [LARGE SCALE GENOMIC DNA]</scope>
</reference>
<evidence type="ECO:0000313" key="1">
    <source>
        <dbReference type="EMBL" id="WWO60228.1"/>
    </source>
</evidence>
<dbReference type="Proteomes" id="UP001386178">
    <property type="component" value="Segment"/>
</dbReference>
<organism evidence="1 2">
    <name type="scientific">Xanthomonas phage SB3</name>
    <dbReference type="NCBI Taxonomy" id="3117472"/>
    <lineage>
        <taxon>Viruses</taxon>
        <taxon>Duplodnaviria</taxon>
        <taxon>Heunggongvirae</taxon>
        <taxon>Uroviricota</taxon>
        <taxon>Caudoviricetes</taxon>
        <taxon>Autographivirales</taxon>
        <taxon>Autonotataviridae</taxon>
        <taxon>Euvesivirus</taxon>
        <taxon>Euvesivirus SB3</taxon>
    </lineage>
</organism>
<proteinExistence type="predicted"/>
<keyword evidence="2" id="KW-1185">Reference proteome</keyword>
<sequence>MSRLHYIRLRSPNDARRFAGYMSKPGAHVVVNSKANLPDVFDTTTEDGNIRGPINTADKPYAYEPNEAGGYTASGWVSLDHMADGGDVALMYRQYAAFMMVAIAVPVE</sequence>
<protein>
    <submittedName>
        <fullName evidence="1">Uncharacterized protein</fullName>
    </submittedName>
</protein>